<evidence type="ECO:0000256" key="1">
    <source>
        <dbReference type="ARBA" id="ARBA00001946"/>
    </source>
</evidence>
<dbReference type="InterPro" id="IPR011856">
    <property type="entry name" value="tRNA_endonuc-like_dom_sf"/>
</dbReference>
<dbReference type="Gene3D" id="3.40.1350.10">
    <property type="match status" value="1"/>
</dbReference>
<sequence length="100" mass="11224">MKHSEVSEKAIEQYLVDSVKKLGGVCLKYSNPGMVGYPDRVCLLPGGDTLWVELKSKGETLRKLQTVRIHKMVSIGHKVHVCDSKEMIDEILKPYKGRGL</sequence>
<dbReference type="SMART" id="SM00990">
    <property type="entry name" value="VRR_NUC"/>
    <property type="match status" value="1"/>
</dbReference>
<protein>
    <recommendedName>
        <fullName evidence="4">VRR-NUC domain-containing protein</fullName>
    </recommendedName>
</protein>
<dbReference type="STRING" id="266762.HQ36_02055"/>
<dbReference type="GO" id="GO:0004518">
    <property type="term" value="F:nuclease activity"/>
    <property type="evidence" value="ECO:0007669"/>
    <property type="project" value="UniProtKB-KW"/>
</dbReference>
<reference evidence="5 6" key="1">
    <citation type="submission" date="2014-08" db="EMBL/GenBank/DDBJ databases">
        <title>Porphyromonas gingivicanis strain:COT-022_OH1391 Genome sequencing.</title>
        <authorList>
            <person name="Wallis C."/>
            <person name="Deusch O."/>
            <person name="O'Flynn C."/>
            <person name="Davis I."/>
            <person name="Jospin G."/>
            <person name="Darling A.E."/>
            <person name="Coil D.A."/>
            <person name="Alexiev A."/>
            <person name="Horsfall A."/>
            <person name="Kirkwood N."/>
            <person name="Harris S."/>
            <person name="Eisen J.A."/>
        </authorList>
    </citation>
    <scope>NUCLEOTIDE SEQUENCE [LARGE SCALE GENOMIC DNA]</scope>
    <source>
        <strain evidence="6">COT-022 OH1391</strain>
    </source>
</reference>
<feature type="domain" description="VRR-NUC" evidence="4">
    <location>
        <begin position="6"/>
        <end position="86"/>
    </location>
</feature>
<evidence type="ECO:0000313" key="5">
    <source>
        <dbReference type="EMBL" id="KGN98420.1"/>
    </source>
</evidence>
<proteinExistence type="predicted"/>
<evidence type="ECO:0000256" key="2">
    <source>
        <dbReference type="ARBA" id="ARBA00022722"/>
    </source>
</evidence>
<evidence type="ECO:0000259" key="4">
    <source>
        <dbReference type="SMART" id="SM00990"/>
    </source>
</evidence>
<evidence type="ECO:0000313" key="6">
    <source>
        <dbReference type="Proteomes" id="UP000030134"/>
    </source>
</evidence>
<gene>
    <name evidence="5" type="ORF">HQ36_02055</name>
</gene>
<dbReference type="EMBL" id="JQZW01000006">
    <property type="protein sequence ID" value="KGN98420.1"/>
    <property type="molecule type" value="Genomic_DNA"/>
</dbReference>
<comment type="cofactor">
    <cofactor evidence="1">
        <name>Mg(2+)</name>
        <dbReference type="ChEBI" id="CHEBI:18420"/>
    </cofactor>
</comment>
<evidence type="ECO:0000256" key="3">
    <source>
        <dbReference type="ARBA" id="ARBA00022801"/>
    </source>
</evidence>
<organism evidence="5 6">
    <name type="scientific">Porphyromonas gingivicanis</name>
    <dbReference type="NCBI Taxonomy" id="266762"/>
    <lineage>
        <taxon>Bacteria</taxon>
        <taxon>Pseudomonadati</taxon>
        <taxon>Bacteroidota</taxon>
        <taxon>Bacteroidia</taxon>
        <taxon>Bacteroidales</taxon>
        <taxon>Porphyromonadaceae</taxon>
        <taxon>Porphyromonas</taxon>
    </lineage>
</organism>
<comment type="caution">
    <text evidence="5">The sequence shown here is derived from an EMBL/GenBank/DDBJ whole genome shotgun (WGS) entry which is preliminary data.</text>
</comment>
<dbReference type="GO" id="GO:0016788">
    <property type="term" value="F:hydrolase activity, acting on ester bonds"/>
    <property type="evidence" value="ECO:0007669"/>
    <property type="project" value="InterPro"/>
</dbReference>
<keyword evidence="2" id="KW-0540">Nuclease</keyword>
<accession>A0A0A2G7T2</accession>
<dbReference type="InterPro" id="IPR014883">
    <property type="entry name" value="VRR_NUC"/>
</dbReference>
<keyword evidence="3" id="KW-0378">Hydrolase</keyword>
<dbReference type="eggNOG" id="ENOG5032Y88">
    <property type="taxonomic scope" value="Bacteria"/>
</dbReference>
<dbReference type="AlphaFoldDB" id="A0A0A2G7T2"/>
<dbReference type="GO" id="GO:0003676">
    <property type="term" value="F:nucleic acid binding"/>
    <property type="evidence" value="ECO:0007669"/>
    <property type="project" value="InterPro"/>
</dbReference>
<keyword evidence="6" id="KW-1185">Reference proteome</keyword>
<dbReference type="Proteomes" id="UP000030134">
    <property type="component" value="Unassembled WGS sequence"/>
</dbReference>
<name>A0A0A2G7T2_9PORP</name>